<protein>
    <submittedName>
        <fullName evidence="1">Uncharacterized protein</fullName>
    </submittedName>
</protein>
<proteinExistence type="predicted"/>
<gene>
    <name evidence="1" type="ORF">FAES_3805</name>
</gene>
<sequence length="212" mass="24493">MKRMMIGLTAGLLVGWVLVDLYWPRRIDLRQFDPAEVARLDAAMWRSYYDRKPLALFWQSAQLCRHQLGAPFWRSFVIAGHAAKAAFLFKDGRGRPDYARALPDLEAFYGAIAKLSDQPLNVPEAARDELEWWVIRRERDQYTPDEWATLQTRIVAGIYHVPIARCADYGRLRTQAMLLRDRKGNAITEADWTQVEQLLVQAWQALAVCSRS</sequence>
<evidence type="ECO:0000313" key="2">
    <source>
        <dbReference type="Proteomes" id="UP000011058"/>
    </source>
</evidence>
<evidence type="ECO:0000313" key="1">
    <source>
        <dbReference type="EMBL" id="CCH01812.1"/>
    </source>
</evidence>
<dbReference type="eggNOG" id="ENOG5032WG0">
    <property type="taxonomic scope" value="Bacteria"/>
</dbReference>
<dbReference type="KEGG" id="fae:FAES_3805"/>
<dbReference type="Proteomes" id="UP000011058">
    <property type="component" value="Chromosome"/>
</dbReference>
<dbReference type="RefSeq" id="WP_015332911.1">
    <property type="nucleotide sequence ID" value="NC_020054.1"/>
</dbReference>
<reference evidence="1 2" key="1">
    <citation type="journal article" date="2012" name="J. Bacteriol.">
        <title>Genome Sequence of Fibrella aestuarina BUZ 2T, a Filamentous Marine Bacterium.</title>
        <authorList>
            <person name="Filippini M."/>
            <person name="Qi W."/>
            <person name="Blom J."/>
            <person name="Goesmann A."/>
            <person name="Smits T.H."/>
            <person name="Bagheri H.C."/>
        </authorList>
    </citation>
    <scope>NUCLEOTIDE SEQUENCE [LARGE SCALE GENOMIC DNA]</scope>
    <source>
        <strain evidence="2">BUZ 2T</strain>
    </source>
</reference>
<dbReference type="PATRIC" id="fig|1166018.3.peg.5591"/>
<dbReference type="HOGENOM" id="CLU_100958_0_0_10"/>
<dbReference type="AlphaFoldDB" id="I0KCF9"/>
<accession>I0KCF9</accession>
<dbReference type="OrthoDB" id="9088272at2"/>
<name>I0KCF9_9BACT</name>
<keyword evidence="2" id="KW-1185">Reference proteome</keyword>
<organism evidence="1 2">
    <name type="scientific">Fibrella aestuarina BUZ 2</name>
    <dbReference type="NCBI Taxonomy" id="1166018"/>
    <lineage>
        <taxon>Bacteria</taxon>
        <taxon>Pseudomonadati</taxon>
        <taxon>Bacteroidota</taxon>
        <taxon>Cytophagia</taxon>
        <taxon>Cytophagales</taxon>
        <taxon>Spirosomataceae</taxon>
        <taxon>Fibrella</taxon>
    </lineage>
</organism>
<dbReference type="EMBL" id="HE796683">
    <property type="protein sequence ID" value="CCH01812.1"/>
    <property type="molecule type" value="Genomic_DNA"/>
</dbReference>